<comment type="subcellular location">
    <subcellularLocation>
        <location evidence="3">Cytoplasm</location>
    </subcellularLocation>
</comment>
<dbReference type="PANTHER" id="PTHR33643:SF1">
    <property type="entry name" value="UREASE ACCESSORY PROTEIN D"/>
    <property type="match status" value="1"/>
</dbReference>
<evidence type="ECO:0000256" key="3">
    <source>
        <dbReference type="HAMAP-Rule" id="MF_01384"/>
    </source>
</evidence>
<dbReference type="GO" id="GO:0016151">
    <property type="term" value="F:nickel cation binding"/>
    <property type="evidence" value="ECO:0007669"/>
    <property type="project" value="UniProtKB-UniRule"/>
</dbReference>
<comment type="function">
    <text evidence="3">Required for maturation of urease via the functional incorporation of the urease nickel metallocenter.</text>
</comment>
<evidence type="ECO:0000313" key="5">
    <source>
        <dbReference type="Proteomes" id="UP000238589"/>
    </source>
</evidence>
<dbReference type="RefSeq" id="WP_105748700.1">
    <property type="nucleotide sequence ID" value="NZ_PVLQ01000039.1"/>
</dbReference>
<protein>
    <recommendedName>
        <fullName evidence="3">Urease accessory protein UreD</fullName>
    </recommendedName>
</protein>
<dbReference type="OrthoDB" id="9798842at2"/>
<reference evidence="4 5" key="1">
    <citation type="submission" date="2018-03" db="EMBL/GenBank/DDBJ databases">
        <title>Comparative genomics illustrates the genes involved in a hyperalkaliphilic mechanisms of Serpentinomonas isolated from highly-alkaline calcium-rich serpentinized springs.</title>
        <authorList>
            <person name="Suzuki S."/>
            <person name="Ishii S."/>
            <person name="Walworth N."/>
            <person name="Bird L."/>
            <person name="Kuenen J.G."/>
            <person name="Nealson K.H."/>
        </authorList>
    </citation>
    <scope>NUCLEOTIDE SEQUENCE [LARGE SCALE GENOMIC DNA]</scope>
    <source>
        <strain evidence="4 5">P1</strain>
    </source>
</reference>
<dbReference type="Proteomes" id="UP000238589">
    <property type="component" value="Unassembled WGS sequence"/>
</dbReference>
<comment type="similarity">
    <text evidence="1 3">Belongs to the UreD family.</text>
</comment>
<dbReference type="HAMAP" id="MF_01384">
    <property type="entry name" value="UreD"/>
    <property type="match status" value="1"/>
</dbReference>
<evidence type="ECO:0000313" key="4">
    <source>
        <dbReference type="EMBL" id="PRD64999.1"/>
    </source>
</evidence>
<sequence>MPWHAHLDLQYRRDPSGQTLLRHRHGGPLRVFKSLYPEGPAVCHNVIVHPPGGLVQGDRLEIDVTVAAGAHALVSTPGATRFYRNASGEPAEQRVRLALEQGARLEWLPLETLAYDGCRALNRVELAIAPGAELLAWDVVSLGLPAAGLPFASGCLEQHWDWPGVWLERARLDALDERLLRSPVGLDGQSALATLVLACGTPLTRTRREALLEACRELIEAHELAPRCGATCPNDQMLVVRALAGQVEPLMQLWQALWALLRREAWGMADQPPRIWSV</sequence>
<dbReference type="Pfam" id="PF01774">
    <property type="entry name" value="UreD"/>
    <property type="match status" value="1"/>
</dbReference>
<dbReference type="AlphaFoldDB" id="A0A2S9K3F6"/>
<dbReference type="GO" id="GO:0005737">
    <property type="term" value="C:cytoplasm"/>
    <property type="evidence" value="ECO:0007669"/>
    <property type="project" value="UniProtKB-SubCell"/>
</dbReference>
<evidence type="ECO:0000256" key="1">
    <source>
        <dbReference type="ARBA" id="ARBA00007177"/>
    </source>
</evidence>
<keyword evidence="5" id="KW-1185">Reference proteome</keyword>
<evidence type="ECO:0000256" key="2">
    <source>
        <dbReference type="ARBA" id="ARBA00023186"/>
    </source>
</evidence>
<comment type="caution">
    <text evidence="4">The sequence shown here is derived from an EMBL/GenBank/DDBJ whole genome shotgun (WGS) entry which is preliminary data.</text>
</comment>
<organism evidence="4 5">
    <name type="scientific">Malikia granosa</name>
    <dbReference type="NCBI Taxonomy" id="263067"/>
    <lineage>
        <taxon>Bacteria</taxon>
        <taxon>Pseudomonadati</taxon>
        <taxon>Pseudomonadota</taxon>
        <taxon>Betaproteobacteria</taxon>
        <taxon>Burkholderiales</taxon>
        <taxon>Comamonadaceae</taxon>
        <taxon>Malikia</taxon>
    </lineage>
</organism>
<keyword evidence="3" id="KW-0996">Nickel insertion</keyword>
<dbReference type="InterPro" id="IPR002669">
    <property type="entry name" value="UreD"/>
</dbReference>
<gene>
    <name evidence="3" type="primary">ureD</name>
    <name evidence="4" type="ORF">C6P64_11445</name>
</gene>
<accession>A0A2S9K3F6</accession>
<dbReference type="PANTHER" id="PTHR33643">
    <property type="entry name" value="UREASE ACCESSORY PROTEIN D"/>
    <property type="match status" value="1"/>
</dbReference>
<keyword evidence="3" id="KW-0963">Cytoplasm</keyword>
<dbReference type="EMBL" id="PVLQ01000039">
    <property type="protein sequence ID" value="PRD64999.1"/>
    <property type="molecule type" value="Genomic_DNA"/>
</dbReference>
<keyword evidence="2 3" id="KW-0143">Chaperone</keyword>
<name>A0A2S9K3F6_9BURK</name>
<proteinExistence type="inferred from homology"/>
<comment type="subunit">
    <text evidence="3">UreD, UreF and UreG form a complex that acts as a GTP-hydrolysis-dependent molecular chaperone, activating the urease apoprotein by helping to assemble the nickel containing metallocenter of UreC. The UreE protein probably delivers the nickel.</text>
</comment>